<reference evidence="3" key="1">
    <citation type="journal article" date="2019" name="Int. J. Syst. Evol. Microbiol.">
        <title>The Global Catalogue of Microorganisms (GCM) 10K type strain sequencing project: providing services to taxonomists for standard genome sequencing and annotation.</title>
        <authorList>
            <consortium name="The Broad Institute Genomics Platform"/>
            <consortium name="The Broad Institute Genome Sequencing Center for Infectious Disease"/>
            <person name="Wu L."/>
            <person name="Ma J."/>
        </authorList>
    </citation>
    <scope>NUCLEOTIDE SEQUENCE [LARGE SCALE GENOMIC DNA]</scope>
    <source>
        <strain evidence="3">CGMCC 4.1469</strain>
    </source>
</reference>
<organism evidence="2 3">
    <name type="scientific">Prosthecobacter fluviatilis</name>
    <dbReference type="NCBI Taxonomy" id="445931"/>
    <lineage>
        <taxon>Bacteria</taxon>
        <taxon>Pseudomonadati</taxon>
        <taxon>Verrucomicrobiota</taxon>
        <taxon>Verrucomicrobiia</taxon>
        <taxon>Verrucomicrobiales</taxon>
        <taxon>Verrucomicrobiaceae</taxon>
        <taxon>Prosthecobacter</taxon>
    </lineage>
</organism>
<protein>
    <submittedName>
        <fullName evidence="2">Uncharacterized protein</fullName>
    </submittedName>
</protein>
<gene>
    <name evidence="2" type="ORF">ACFQDI_14345</name>
</gene>
<dbReference type="Proteomes" id="UP001596052">
    <property type="component" value="Unassembled WGS sequence"/>
</dbReference>
<evidence type="ECO:0000313" key="3">
    <source>
        <dbReference type="Proteomes" id="UP001596052"/>
    </source>
</evidence>
<sequence>MQFSVLLACSAPAFSQATFPSPTLTSVSPLGGKPGATVEITLRGTDLEGPQSVLLNERAIPLKTLKPNVFSITLPPDIKPALYDCRFVGRYGASNPRVFEVGTLDSVASPGSNTGPDKALKVTLNSVVEGSFKSNSPHWFSVDLKKGQHLTATFDGRRFDTRTELIGALLAPTGRELAHMRAGVLAFTAAADATYLLRFNELMYRTGDDYGYLITLSSAAPPAQKTVMLEDVRPIQIGQTVRDYFLPVGLPQAFDLPFKAGEKFIIEVHSHQLGHATDPHLVIENLAKDPAGKETLKPQAEIADAPAIVPAPSINLPSRDPSYAYEAKADGAFRITLSDNFATTQPYELRILKEAPKLEALIALNPILPGAKTKGGEIGSANVQRGGIAALEIIAPNRNALSDPIELKAEKIPAGVTCLGGFIGKGQSLGYIAFQASADAPAGASLLDGIPHSRFVSFAVADAARENVLYRTAGAPALGVSVLPAPASVQTEKTDILEVAADAKLDIALKVTRHADFTDALKLKALGLIDIAKAPEADIPAKAAAGKFTLDVKALKLAPGDYGFILQGPAKMKFRRGVEELNAAEADAKKAAEAQAAAKKQLETANADATPKKADLVKAATAALKTADASKATADKLVKDLTAKSAPKDATFIVYSNPIRIRVKEVAKK</sequence>
<dbReference type="EMBL" id="JBHSMQ010000005">
    <property type="protein sequence ID" value="MFC5456040.1"/>
    <property type="molecule type" value="Genomic_DNA"/>
</dbReference>
<evidence type="ECO:0000313" key="2">
    <source>
        <dbReference type="EMBL" id="MFC5456040.1"/>
    </source>
</evidence>
<proteinExistence type="predicted"/>
<keyword evidence="1" id="KW-0175">Coiled coil</keyword>
<dbReference type="Gene3D" id="2.60.120.380">
    <property type="match status" value="1"/>
</dbReference>
<evidence type="ECO:0000256" key="1">
    <source>
        <dbReference type="SAM" id="Coils"/>
    </source>
</evidence>
<accession>A0ABW0KS22</accession>
<name>A0ABW0KS22_9BACT</name>
<comment type="caution">
    <text evidence="2">The sequence shown here is derived from an EMBL/GenBank/DDBJ whole genome shotgun (WGS) entry which is preliminary data.</text>
</comment>
<dbReference type="RefSeq" id="WP_377167894.1">
    <property type="nucleotide sequence ID" value="NZ_JBHSMQ010000005.1"/>
</dbReference>
<keyword evidence="3" id="KW-1185">Reference proteome</keyword>
<feature type="coiled-coil region" evidence="1">
    <location>
        <begin position="581"/>
        <end position="608"/>
    </location>
</feature>